<evidence type="ECO:0000256" key="3">
    <source>
        <dbReference type="ARBA" id="ARBA00022679"/>
    </source>
</evidence>
<comment type="catalytic activity">
    <reaction evidence="5">
        <text>a 2-deoxystreptamine antibiotic + acetyl-CoA = an N(3)-acetyl-2-deoxystreptamine antibiotic + CoA + H(+)</text>
        <dbReference type="Rhea" id="RHEA:12665"/>
        <dbReference type="ChEBI" id="CHEBI:15378"/>
        <dbReference type="ChEBI" id="CHEBI:57287"/>
        <dbReference type="ChEBI" id="CHEBI:57288"/>
        <dbReference type="ChEBI" id="CHEBI:57921"/>
        <dbReference type="ChEBI" id="CHEBI:77452"/>
        <dbReference type="EC" id="2.3.1.81"/>
    </reaction>
</comment>
<organism evidence="6 7">
    <name type="scientific">Mesoterricola silvestris</name>
    <dbReference type="NCBI Taxonomy" id="2927979"/>
    <lineage>
        <taxon>Bacteria</taxon>
        <taxon>Pseudomonadati</taxon>
        <taxon>Acidobacteriota</taxon>
        <taxon>Holophagae</taxon>
        <taxon>Holophagales</taxon>
        <taxon>Holophagaceae</taxon>
        <taxon>Mesoterricola</taxon>
    </lineage>
</organism>
<sequence length="282" mass="31303">MAKDCRLFRAASGEWVTRASLAEGLRRAGAGGHEILYVHTDISFGQPNPDLGREGLLGALLEVLLDLGAGTLLFPTFTFSFCNGQDFDVRTSRSHMGALNEYVRRRPGARRSLDPLMSTALLGARPYLVTDVGRNSVGEGCTFDLMLRERDAQFLFLGVRPSKCFTFSHFVEERLQVPYRYPRPFTGRITDASGRAYDDTYTLYVRHKDVIPASDGAFEAEAVAGGLMPQVPCGDGFLSTIGARAAFDLYASRIREDINYMLERPYPEQLVEAFHADHMTAL</sequence>
<name>A0AA48HAN3_9BACT</name>
<keyword evidence="7" id="KW-1185">Reference proteome</keyword>
<evidence type="ECO:0000256" key="4">
    <source>
        <dbReference type="ARBA" id="ARBA00023315"/>
    </source>
</evidence>
<protein>
    <recommendedName>
        <fullName evidence="2 5">Aminoglycoside N(3)-acetyltransferase</fullName>
        <ecNumber evidence="5">2.3.1.-</ecNumber>
    </recommendedName>
</protein>
<dbReference type="GO" id="GO:0046353">
    <property type="term" value="F:aminoglycoside 3-N-acetyltransferase activity"/>
    <property type="evidence" value="ECO:0007669"/>
    <property type="project" value="UniProtKB-EC"/>
</dbReference>
<dbReference type="Proteomes" id="UP001238179">
    <property type="component" value="Chromosome"/>
</dbReference>
<evidence type="ECO:0000313" key="6">
    <source>
        <dbReference type="EMBL" id="BDU74823.1"/>
    </source>
</evidence>
<dbReference type="RefSeq" id="WP_316413497.1">
    <property type="nucleotide sequence ID" value="NZ_AP027080.1"/>
</dbReference>
<dbReference type="PANTHER" id="PTHR11104">
    <property type="entry name" value="AMINOGLYCOSIDE N3-ACETYLTRANSFERASE"/>
    <property type="match status" value="1"/>
</dbReference>
<accession>A0AA48HAN3</accession>
<dbReference type="GO" id="GO:0046677">
    <property type="term" value="P:response to antibiotic"/>
    <property type="evidence" value="ECO:0007669"/>
    <property type="project" value="UniProtKB-KW"/>
</dbReference>
<keyword evidence="4 5" id="KW-0012">Acyltransferase</keyword>
<keyword evidence="5" id="KW-0046">Antibiotic resistance</keyword>
<dbReference type="InterPro" id="IPR003679">
    <property type="entry name" value="Amioglycoside_AcTrfase"/>
</dbReference>
<dbReference type="SUPFAM" id="SSF110710">
    <property type="entry name" value="TTHA0583/YokD-like"/>
    <property type="match status" value="1"/>
</dbReference>
<dbReference type="Pfam" id="PF02522">
    <property type="entry name" value="Antibiotic_NAT"/>
    <property type="match status" value="1"/>
</dbReference>
<reference evidence="7" key="1">
    <citation type="journal article" date="2023" name="Int. J. Syst. Evol. Microbiol.">
        <title>Mesoterricola silvestris gen. nov., sp. nov., Mesoterricola sediminis sp. nov., Geothrix oryzae sp. nov., Geothrix edaphica sp. nov., Geothrix rubra sp. nov., and Geothrix limicola sp. nov., six novel members of Acidobacteriota isolated from soils.</title>
        <authorList>
            <person name="Itoh H."/>
            <person name="Sugisawa Y."/>
            <person name="Mise K."/>
            <person name="Xu Z."/>
            <person name="Kuniyasu M."/>
            <person name="Ushijima N."/>
            <person name="Kawano K."/>
            <person name="Kobayashi E."/>
            <person name="Shiratori Y."/>
            <person name="Masuda Y."/>
            <person name="Senoo K."/>
        </authorList>
    </citation>
    <scope>NUCLEOTIDE SEQUENCE [LARGE SCALE GENOMIC DNA]</scope>
    <source>
        <strain evidence="7">W79</strain>
    </source>
</reference>
<proteinExistence type="inferred from homology"/>
<dbReference type="KEGG" id="msil:METEAL_39970"/>
<dbReference type="EC" id="2.3.1.-" evidence="5"/>
<evidence type="ECO:0000313" key="7">
    <source>
        <dbReference type="Proteomes" id="UP001238179"/>
    </source>
</evidence>
<keyword evidence="3 5" id="KW-0808">Transferase</keyword>
<evidence type="ECO:0000256" key="2">
    <source>
        <dbReference type="ARBA" id="ARBA00012882"/>
    </source>
</evidence>
<dbReference type="EMBL" id="AP027080">
    <property type="protein sequence ID" value="BDU74823.1"/>
    <property type="molecule type" value="Genomic_DNA"/>
</dbReference>
<dbReference type="InterPro" id="IPR028345">
    <property type="entry name" value="Antibiotic_NAT-like"/>
</dbReference>
<evidence type="ECO:0000256" key="1">
    <source>
        <dbReference type="ARBA" id="ARBA00006383"/>
    </source>
</evidence>
<dbReference type="PANTHER" id="PTHR11104:SF0">
    <property type="entry name" value="SPBETA PROPHAGE-DERIVED AMINOGLYCOSIDE N(3')-ACETYLTRANSFERASE-LIKE PROTEIN YOKD"/>
    <property type="match status" value="1"/>
</dbReference>
<dbReference type="AlphaFoldDB" id="A0AA48HAN3"/>
<evidence type="ECO:0000256" key="5">
    <source>
        <dbReference type="RuleBase" id="RU365031"/>
    </source>
</evidence>
<comment type="similarity">
    <text evidence="1 5">Belongs to the antibiotic N-acetyltransferase family.</text>
</comment>
<gene>
    <name evidence="6" type="ORF">METEAL_39970</name>
</gene>